<feature type="domain" description="C3H1-type" evidence="6">
    <location>
        <begin position="551"/>
        <end position="574"/>
    </location>
</feature>
<dbReference type="GeneID" id="77726161"/>
<feature type="compositionally biased region" description="Low complexity" evidence="5">
    <location>
        <begin position="241"/>
        <end position="259"/>
    </location>
</feature>
<feature type="region of interest" description="Disordered" evidence="5">
    <location>
        <begin position="173"/>
        <end position="259"/>
    </location>
</feature>
<dbReference type="InterPro" id="IPR013899">
    <property type="entry name" value="DUF1771"/>
</dbReference>
<feature type="compositionally biased region" description="Low complexity" evidence="5">
    <location>
        <begin position="19"/>
        <end position="38"/>
    </location>
</feature>
<evidence type="ECO:0000259" key="6">
    <source>
        <dbReference type="PROSITE" id="PS50103"/>
    </source>
</evidence>
<feature type="compositionally biased region" description="Pro residues" evidence="5">
    <location>
        <begin position="277"/>
        <end position="289"/>
    </location>
</feature>
<feature type="region of interest" description="Disordered" evidence="5">
    <location>
        <begin position="62"/>
        <end position="120"/>
    </location>
</feature>
<feature type="compositionally biased region" description="Basic and acidic residues" evidence="5">
    <location>
        <begin position="82"/>
        <end position="94"/>
    </location>
</feature>
<dbReference type="SUPFAM" id="SSF90229">
    <property type="entry name" value="CCCH zinc finger"/>
    <property type="match status" value="1"/>
</dbReference>
<dbReference type="Gene3D" id="4.10.1000.10">
    <property type="entry name" value="Zinc finger, CCCH-type"/>
    <property type="match status" value="1"/>
</dbReference>
<feature type="region of interest" description="Disordered" evidence="5">
    <location>
        <begin position="373"/>
        <end position="442"/>
    </location>
</feature>
<keyword evidence="1 4" id="KW-0479">Metal-binding</keyword>
<evidence type="ECO:0000313" key="8">
    <source>
        <dbReference type="Proteomes" id="UP001164286"/>
    </source>
</evidence>
<feature type="region of interest" description="Disordered" evidence="5">
    <location>
        <begin position="688"/>
        <end position="723"/>
    </location>
</feature>
<protein>
    <recommendedName>
        <fullName evidence="6">C3H1-type domain-containing protein</fullName>
    </recommendedName>
</protein>
<proteinExistence type="predicted"/>
<keyword evidence="2 4" id="KW-0863">Zinc-finger</keyword>
<evidence type="ECO:0000256" key="5">
    <source>
        <dbReference type="SAM" id="MobiDB-lite"/>
    </source>
</evidence>
<dbReference type="GO" id="GO:0008270">
    <property type="term" value="F:zinc ion binding"/>
    <property type="evidence" value="ECO:0007669"/>
    <property type="project" value="UniProtKB-KW"/>
</dbReference>
<feature type="domain" description="C3H1-type" evidence="6">
    <location>
        <begin position="575"/>
        <end position="602"/>
    </location>
</feature>
<feature type="compositionally biased region" description="Low complexity" evidence="5">
    <location>
        <begin position="290"/>
        <end position="306"/>
    </location>
</feature>
<dbReference type="InterPro" id="IPR036855">
    <property type="entry name" value="Znf_CCCH_sf"/>
</dbReference>
<feature type="region of interest" description="Disordered" evidence="5">
    <location>
        <begin position="517"/>
        <end position="547"/>
    </location>
</feature>
<dbReference type="Pfam" id="PF14608">
    <property type="entry name" value="zf-CCCH_2"/>
    <property type="match status" value="1"/>
</dbReference>
<dbReference type="Pfam" id="PF08590">
    <property type="entry name" value="DUF1771"/>
    <property type="match status" value="1"/>
</dbReference>
<name>A0AA38LWP4_9TREE</name>
<dbReference type="PANTHER" id="PTHR46651">
    <property type="entry name" value="POLYADENYLATE-BINDING PROTEIN-INTERACTING PROTEIN 7"/>
    <property type="match status" value="1"/>
</dbReference>
<feature type="compositionally biased region" description="Basic and acidic residues" evidence="5">
    <location>
        <begin position="396"/>
        <end position="406"/>
    </location>
</feature>
<gene>
    <name evidence="7" type="ORF">MKK02DRAFT_24971</name>
</gene>
<dbReference type="AlphaFoldDB" id="A0AA38LWP4"/>
<keyword evidence="8" id="KW-1185">Reference proteome</keyword>
<dbReference type="InterPro" id="IPR000571">
    <property type="entry name" value="Znf_CCCH"/>
</dbReference>
<evidence type="ECO:0000256" key="3">
    <source>
        <dbReference type="ARBA" id="ARBA00022833"/>
    </source>
</evidence>
<dbReference type="PROSITE" id="PS50103">
    <property type="entry name" value="ZF_C3H1"/>
    <property type="match status" value="2"/>
</dbReference>
<dbReference type="Proteomes" id="UP001164286">
    <property type="component" value="Unassembled WGS sequence"/>
</dbReference>
<evidence type="ECO:0000313" key="7">
    <source>
        <dbReference type="EMBL" id="KAI9636929.1"/>
    </source>
</evidence>
<dbReference type="InterPro" id="IPR036063">
    <property type="entry name" value="Smr_dom_sf"/>
</dbReference>
<reference evidence="7" key="1">
    <citation type="journal article" date="2022" name="G3 (Bethesda)">
        <title>High quality genome of the basidiomycete yeast Dioszegia hungarica PDD-24b-2 isolated from cloud water.</title>
        <authorList>
            <person name="Jarrige D."/>
            <person name="Haridas S."/>
            <person name="Bleykasten-Grosshans C."/>
            <person name="Joly M."/>
            <person name="Nadalig T."/>
            <person name="Sancelme M."/>
            <person name="Vuilleumier S."/>
            <person name="Grigoriev I.V."/>
            <person name="Amato P."/>
            <person name="Bringel F."/>
        </authorList>
    </citation>
    <scope>NUCLEOTIDE SEQUENCE</scope>
    <source>
        <strain evidence="7">PDD-24b-2</strain>
    </source>
</reference>
<dbReference type="SMART" id="SM00356">
    <property type="entry name" value="ZnF_C3H1"/>
    <property type="match status" value="2"/>
</dbReference>
<dbReference type="InterPro" id="IPR053242">
    <property type="entry name" value="PAM2-like_domain"/>
</dbReference>
<feature type="compositionally biased region" description="Pro residues" evidence="5">
    <location>
        <begin position="1"/>
        <end position="13"/>
    </location>
</feature>
<feature type="zinc finger region" description="C3H1-type" evidence="4">
    <location>
        <begin position="551"/>
        <end position="574"/>
    </location>
</feature>
<feature type="compositionally biased region" description="Polar residues" evidence="5">
    <location>
        <begin position="62"/>
        <end position="77"/>
    </location>
</feature>
<evidence type="ECO:0000256" key="2">
    <source>
        <dbReference type="ARBA" id="ARBA00022771"/>
    </source>
</evidence>
<organism evidence="7 8">
    <name type="scientific">Dioszegia hungarica</name>
    <dbReference type="NCBI Taxonomy" id="4972"/>
    <lineage>
        <taxon>Eukaryota</taxon>
        <taxon>Fungi</taxon>
        <taxon>Dikarya</taxon>
        <taxon>Basidiomycota</taxon>
        <taxon>Agaricomycotina</taxon>
        <taxon>Tremellomycetes</taxon>
        <taxon>Tremellales</taxon>
        <taxon>Bulleribasidiaceae</taxon>
        <taxon>Dioszegia</taxon>
    </lineage>
</organism>
<sequence>MTDPVAPAPPPSITPNKNLLGLGLSSASSSPRSTPPTIGSSLIDYPHLGHYIFQLLASLQTSPPKTSQHPLSVSSSGESDDDHSPPESRDEREGSANGGNGGLSSQPAPGSASRRGSKVDVDKDSLVRKVVELLDEEMEEEVKEVLKPYMGELAKDDILMEQVCLDCMHRRRDDQEKRPYQPHLTPTRPRITPTVSSSTLRPYTPTRLPSYRGATPLGRPQSPVPSGAQTPTLPGAYPGPSMLRSESSPKLSSSVNTSPTATAAVLSAKASAFNPSPRLPNAPPEPPRTASPFMNGSTMSRTGSSRGIAAPLFSDQSSPFHSPLGTPNKGTIKMPDVFSFTNLSRPSLSRTSSIKGIIPDDDEDDEFSPFGTIPTLKHPEFSGSSGGLRMSAKSFEPGRIDMDGHFDSSSTLSSSMPHSDSSRGSLDSQNEDMDGVEAGTGMTPLDVLHSVFTSVPKAELESALHSAGYDFEGAMAILVSQYTLPRSGASTPHRTASPRPLLLGVGSRGAVQTAHHAPSGGYFDRGGRSFQSGPPQQTFGSQGGGSGIRTPGGLRMCRYFLAGECRRSDCRFSHDLDRALCRFWLRGNCAKGPNCEFLHQLPPNMPSFDPRELSSAMSRLEPFSDGSYRHSPAGTPTEEFPDLMGARARNNTRFDPSRNRFANALKRPVPMQPNQLSHVQITGARMGLAPPQASASGTDRLPASVVPLPRPSTRIKLRPPTLMPTLKTGTAANEQYMNSRQTALRLGHARNACLARAADAFRRGDGAAAKRFSREGKSLNEKMTTESAEAALQLVKERRVDAQRAVRERDGAWSDDPMDRSERGKVAGGGLGVILGVAARSRVGAGGAAGQGQSGDERMEALLDLHTLHGAEGVEVLGQFLSELERENYRGLTYILIGEEKHVGMQDPLRGASKTRLGTSIKSWLTEWGYAWMEGAGWVCVDSCRY</sequence>
<evidence type="ECO:0000256" key="4">
    <source>
        <dbReference type="PROSITE-ProRule" id="PRU00723"/>
    </source>
</evidence>
<dbReference type="CDD" id="cd14279">
    <property type="entry name" value="CUE"/>
    <property type="match status" value="1"/>
</dbReference>
<dbReference type="PANTHER" id="PTHR46651:SF1">
    <property type="entry name" value="SMALL MUTS RELATED FAMILY PROTEIN"/>
    <property type="match status" value="1"/>
</dbReference>
<accession>A0AA38LWP4</accession>
<comment type="caution">
    <text evidence="7">The sequence shown here is derived from an EMBL/GenBank/DDBJ whole genome shotgun (WGS) entry which is preliminary data.</text>
</comment>
<feature type="region of interest" description="Disordered" evidence="5">
    <location>
        <begin position="271"/>
        <end position="306"/>
    </location>
</feature>
<feature type="region of interest" description="Disordered" evidence="5">
    <location>
        <begin position="806"/>
        <end position="825"/>
    </location>
</feature>
<feature type="zinc finger region" description="C3H1-type" evidence="4">
    <location>
        <begin position="575"/>
        <end position="602"/>
    </location>
</feature>
<dbReference type="Gene3D" id="3.30.1370.110">
    <property type="match status" value="1"/>
</dbReference>
<feature type="region of interest" description="Disordered" evidence="5">
    <location>
        <begin position="1"/>
        <end position="38"/>
    </location>
</feature>
<dbReference type="Pfam" id="PF00642">
    <property type="entry name" value="zf-CCCH"/>
    <property type="match status" value="1"/>
</dbReference>
<keyword evidence="3 4" id="KW-0862">Zinc</keyword>
<feature type="compositionally biased region" description="Low complexity" evidence="5">
    <location>
        <begin position="531"/>
        <end position="540"/>
    </location>
</feature>
<evidence type="ECO:0000256" key="1">
    <source>
        <dbReference type="ARBA" id="ARBA00022723"/>
    </source>
</evidence>
<dbReference type="EMBL" id="JAKWFO010000005">
    <property type="protein sequence ID" value="KAI9636929.1"/>
    <property type="molecule type" value="Genomic_DNA"/>
</dbReference>
<feature type="compositionally biased region" description="Low complexity" evidence="5">
    <location>
        <begin position="408"/>
        <end position="425"/>
    </location>
</feature>
<dbReference type="RefSeq" id="XP_052946706.1">
    <property type="nucleotide sequence ID" value="XM_053086960.1"/>
</dbReference>
<dbReference type="SMART" id="SM01162">
    <property type="entry name" value="DUF1771"/>
    <property type="match status" value="1"/>
</dbReference>